<dbReference type="GO" id="GO:0008289">
    <property type="term" value="F:lipid binding"/>
    <property type="evidence" value="ECO:0007669"/>
    <property type="project" value="InterPro"/>
</dbReference>
<protein>
    <recommendedName>
        <fullName evidence="7">Bactericidal permeability-increasing protein</fullName>
        <shortName evidence="7">BPI</shortName>
    </recommendedName>
</protein>
<name>A0A3Q3Q580_MONAL</name>
<evidence type="ECO:0000256" key="6">
    <source>
        <dbReference type="PIRSR" id="PIRSR002417-50"/>
    </source>
</evidence>
<dbReference type="Gene3D" id="3.15.10.10">
    <property type="entry name" value="Bactericidal permeability-increasing protein, domain 1"/>
    <property type="match status" value="1"/>
</dbReference>
<dbReference type="InterPro" id="IPR017943">
    <property type="entry name" value="Bactericidal_perm-incr_a/b_dom"/>
</dbReference>
<feature type="domain" description="Lipid-binding serum glycoprotein N-terminal" evidence="8">
    <location>
        <begin position="5"/>
        <end position="227"/>
    </location>
</feature>
<proteinExistence type="inferred from homology"/>
<keyword evidence="7" id="KW-0044">Antibiotic</keyword>
<dbReference type="Pfam" id="PF02886">
    <property type="entry name" value="LBP_BPI_CETP_C"/>
    <property type="match status" value="1"/>
</dbReference>
<reference evidence="10" key="2">
    <citation type="submission" date="2025-09" db="UniProtKB">
        <authorList>
            <consortium name="Ensembl"/>
        </authorList>
    </citation>
    <scope>IDENTIFICATION</scope>
</reference>
<accession>A0A3Q3Q580</accession>
<dbReference type="Pfam" id="PF01273">
    <property type="entry name" value="LBP_BPI_CETP"/>
    <property type="match status" value="1"/>
</dbReference>
<dbReference type="STRING" id="43700.ENSMALP00000004740"/>
<dbReference type="SUPFAM" id="SSF55394">
    <property type="entry name" value="Bactericidal permeability-increasing protein, BPI"/>
    <property type="match status" value="2"/>
</dbReference>
<dbReference type="InterPro" id="IPR001124">
    <property type="entry name" value="Lipid-bd_serum_glycop_C"/>
</dbReference>
<feature type="domain" description="Lipid-binding serum glycoprotein C-terminal" evidence="9">
    <location>
        <begin position="241"/>
        <end position="434"/>
    </location>
</feature>
<reference evidence="10" key="1">
    <citation type="submission" date="2025-08" db="UniProtKB">
        <authorList>
            <consortium name="Ensembl"/>
        </authorList>
    </citation>
    <scope>IDENTIFICATION</scope>
</reference>
<keyword evidence="7" id="KW-0929">Antimicrobial</keyword>
<dbReference type="InterPro" id="IPR032942">
    <property type="entry name" value="BPI/LBP/Plunc"/>
</dbReference>
<evidence type="ECO:0000256" key="1">
    <source>
        <dbReference type="ARBA" id="ARBA00004613"/>
    </source>
</evidence>
<dbReference type="AlphaFoldDB" id="A0A3Q3Q580"/>
<keyword evidence="3 7" id="KW-0964">Secreted</keyword>
<keyword evidence="4 6" id="KW-1015">Disulfide bond</keyword>
<evidence type="ECO:0000313" key="11">
    <source>
        <dbReference type="Proteomes" id="UP000261600"/>
    </source>
</evidence>
<evidence type="ECO:0000256" key="5">
    <source>
        <dbReference type="ARBA" id="ARBA00023180"/>
    </source>
</evidence>
<dbReference type="SMART" id="SM00329">
    <property type="entry name" value="BPI2"/>
    <property type="match status" value="1"/>
</dbReference>
<evidence type="ECO:0000256" key="3">
    <source>
        <dbReference type="ARBA" id="ARBA00022525"/>
    </source>
</evidence>
<comment type="subunit">
    <text evidence="7">Monomer. Homodimer; disulfide-linked.</text>
</comment>
<sequence length="446" mass="48193">DAKARQPPKGIVHVLATDWIQKELDLITLPDITGEIDISIFGSVDYTLTGIRIVKWDLPEPSVQFYPDATGFKASISGLNAVLSGGWMMDYGIISQSGSFDLAASMVDVTSVVELGKDAGGRLSVSSGSCNAKIGDVDIALYGGASEILQFFVDNFKGDIITTIENRICPGVQTLIGNLESHLQAMNVSFDVDQILTLDLPLSDLPVIKASSLNLGLKGEFFGIRTHKDPPFEAKPFTVPEQPGYMLSVGLSEFTLNSALYGCYSDGLLQAIINDSMVPPFSPVHLNTSSMGIFIPQLPKMFPGLLMTLQVYAKKEPLFSLQPDAVKLGVQGAVKAFAIQPNSTLTPLFTLNVNSNFSSKVWISDGRLKGSVTMDNFTLTLAASEVGTFQVHGNKHYSAFYVSRLLLAKGVILPRMKQAQLVNSVLKGFIAMSSDATVFLTDRDFD</sequence>
<comment type="subcellular location">
    <subcellularLocation>
        <location evidence="1 7">Secreted</location>
    </subcellularLocation>
</comment>
<keyword evidence="7" id="KW-0399">Innate immunity</keyword>
<dbReference type="GO" id="GO:0005615">
    <property type="term" value="C:extracellular space"/>
    <property type="evidence" value="ECO:0007669"/>
    <property type="project" value="UniProtKB-UniRule"/>
</dbReference>
<dbReference type="Gene3D" id="3.15.20.10">
    <property type="entry name" value="Bactericidal permeability-increasing protein, domain 2"/>
    <property type="match status" value="1"/>
</dbReference>
<keyword evidence="5 7" id="KW-0325">Glycoprotein</keyword>
<evidence type="ECO:0000313" key="10">
    <source>
        <dbReference type="Ensembl" id="ENSMALP00000004740.1"/>
    </source>
</evidence>
<comment type="function">
    <text evidence="7">The cytotoxic action of BPI is limited to many species of Gram-negative bacteria; this specificity may be explained by a strong affinity of the very basic N-terminal half for the negatively charged lipopolysaccharides that are unique to the Gram-negative bacterial outer envelope.</text>
</comment>
<dbReference type="GO" id="GO:0050829">
    <property type="term" value="P:defense response to Gram-negative bacterium"/>
    <property type="evidence" value="ECO:0007669"/>
    <property type="project" value="UniProtKB-UniRule"/>
</dbReference>
<keyword evidence="7" id="KW-0732">Signal</keyword>
<evidence type="ECO:0000259" key="9">
    <source>
        <dbReference type="SMART" id="SM00329"/>
    </source>
</evidence>
<evidence type="ECO:0000259" key="8">
    <source>
        <dbReference type="SMART" id="SM00328"/>
    </source>
</evidence>
<dbReference type="PANTHER" id="PTHR10504">
    <property type="entry name" value="BACTERICIDAL PERMEABILITY-INCREASING BPI PROTEIN-RELATED"/>
    <property type="match status" value="1"/>
</dbReference>
<dbReference type="GO" id="GO:0045087">
    <property type="term" value="P:innate immune response"/>
    <property type="evidence" value="ECO:0007669"/>
    <property type="project" value="UniProtKB-UniRule"/>
</dbReference>
<comment type="domain">
    <text evidence="7">The N- and C-terminal barrels adopt an identical fold despite having only 13% of conserved residues.</text>
</comment>
<organism evidence="10 11">
    <name type="scientific">Monopterus albus</name>
    <name type="common">Swamp eel</name>
    <dbReference type="NCBI Taxonomy" id="43700"/>
    <lineage>
        <taxon>Eukaryota</taxon>
        <taxon>Metazoa</taxon>
        <taxon>Chordata</taxon>
        <taxon>Craniata</taxon>
        <taxon>Vertebrata</taxon>
        <taxon>Euteleostomi</taxon>
        <taxon>Actinopterygii</taxon>
        <taxon>Neopterygii</taxon>
        <taxon>Teleostei</taxon>
        <taxon>Neoteleostei</taxon>
        <taxon>Acanthomorphata</taxon>
        <taxon>Anabantaria</taxon>
        <taxon>Synbranchiformes</taxon>
        <taxon>Synbranchidae</taxon>
        <taxon>Monopterus</taxon>
    </lineage>
</organism>
<dbReference type="InterPro" id="IPR030675">
    <property type="entry name" value="BPI/LBP"/>
</dbReference>
<evidence type="ECO:0000256" key="4">
    <source>
        <dbReference type="ARBA" id="ARBA00023157"/>
    </source>
</evidence>
<comment type="similarity">
    <text evidence="2">Belongs to the BPI/LBP/Plunc superfamily. BPI/LBP family.</text>
</comment>
<dbReference type="SMART" id="SM00328">
    <property type="entry name" value="BPI1"/>
    <property type="match status" value="1"/>
</dbReference>
<dbReference type="InterPro" id="IPR017942">
    <property type="entry name" value="Lipid-bd_serum_glycop_N"/>
</dbReference>
<keyword evidence="11" id="KW-1185">Reference proteome</keyword>
<comment type="domain">
    <text evidence="7">The N-terminal region may be exposed to the interior of the granule, whereas the C-terminal portion may be embedded in the membrane. During phagocytosis and degranulation, proteases may be released and activated and cleave BPI at the junction of the N- and C-terminal portions of the molecule, providing controlled release of the N-terminal antibacterial fragment when bacteria are ingested.</text>
</comment>
<dbReference type="PANTHER" id="PTHR10504:SF132">
    <property type="entry name" value="BACTERICIDAL PERMEABILITY-INCREASING PROTEIN"/>
    <property type="match status" value="1"/>
</dbReference>
<keyword evidence="7" id="KW-0391">Immunity</keyword>
<dbReference type="FunFam" id="3.15.10.10:FF:000001">
    <property type="entry name" value="phospholipid transfer protein-like"/>
    <property type="match status" value="1"/>
</dbReference>
<evidence type="ECO:0000256" key="2">
    <source>
        <dbReference type="ARBA" id="ARBA00007292"/>
    </source>
</evidence>
<dbReference type="Ensembl" id="ENSMALT00000004850.1">
    <property type="protein sequence ID" value="ENSMALP00000004740.1"/>
    <property type="gene ID" value="ENSMALG00000003425.1"/>
</dbReference>
<dbReference type="Proteomes" id="UP000261600">
    <property type="component" value="Unplaced"/>
</dbReference>
<evidence type="ECO:0000256" key="7">
    <source>
        <dbReference type="RuleBase" id="RU369039"/>
    </source>
</evidence>
<feature type="disulfide bond" evidence="6">
    <location>
        <begin position="130"/>
        <end position="169"/>
    </location>
</feature>
<dbReference type="PIRSF" id="PIRSF002417">
    <property type="entry name" value="Lipid_binding_protein"/>
    <property type="match status" value="1"/>
</dbReference>